<evidence type="ECO:0000256" key="12">
    <source>
        <dbReference type="RuleBase" id="RU000304"/>
    </source>
</evidence>
<name>A0A0J9XEP1_GEOCN</name>
<evidence type="ECO:0000256" key="10">
    <source>
        <dbReference type="ARBA" id="ARBA00048367"/>
    </source>
</evidence>
<evidence type="ECO:0000256" key="3">
    <source>
        <dbReference type="ARBA" id="ARBA00022527"/>
    </source>
</evidence>
<dbReference type="InterPro" id="IPR000719">
    <property type="entry name" value="Prot_kinase_dom"/>
</dbReference>
<dbReference type="SMART" id="SM00220">
    <property type="entry name" value="S_TKc"/>
    <property type="match status" value="1"/>
</dbReference>
<protein>
    <recommendedName>
        <fullName evidence="8">Cyclin-dependent kinase 1</fullName>
        <ecNumber evidence="2">2.7.11.22</ecNumber>
    </recommendedName>
</protein>
<dbReference type="OrthoDB" id="1732493at2759"/>
<dbReference type="EC" id="2.7.11.22" evidence="2"/>
<evidence type="ECO:0000256" key="7">
    <source>
        <dbReference type="ARBA" id="ARBA00022840"/>
    </source>
</evidence>
<keyword evidence="7 11" id="KW-0067">ATP-binding</keyword>
<evidence type="ECO:0000256" key="5">
    <source>
        <dbReference type="ARBA" id="ARBA00022741"/>
    </source>
</evidence>
<comment type="caution">
    <text evidence="14">The sequence shown here is derived from an EMBL/GenBank/DDBJ whole genome shotgun (WGS) entry which is preliminary data.</text>
</comment>
<proteinExistence type="inferred from homology"/>
<dbReference type="FunFam" id="1.10.510.10:FF:000706">
    <property type="entry name" value="Cyclin-dependent kinase 1"/>
    <property type="match status" value="1"/>
</dbReference>
<feature type="binding site" evidence="11">
    <location>
        <position position="38"/>
    </location>
    <ligand>
        <name>ATP</name>
        <dbReference type="ChEBI" id="CHEBI:30616"/>
    </ligand>
</feature>
<dbReference type="Gene3D" id="3.30.200.20">
    <property type="entry name" value="Phosphorylase Kinase, domain 1"/>
    <property type="match status" value="1"/>
</dbReference>
<reference evidence="14" key="1">
    <citation type="submission" date="2014-03" db="EMBL/GenBank/DDBJ databases">
        <authorList>
            <person name="Casaregola S."/>
        </authorList>
    </citation>
    <scope>NUCLEOTIDE SEQUENCE [LARGE SCALE GENOMIC DNA]</scope>
    <source>
        <strain evidence="14">CLIB 918</strain>
    </source>
</reference>
<evidence type="ECO:0000256" key="4">
    <source>
        <dbReference type="ARBA" id="ARBA00022679"/>
    </source>
</evidence>
<comment type="similarity">
    <text evidence="1">Belongs to the protein kinase superfamily. CMGC Ser/Thr protein kinase family. CDC2/CDKX subfamily.</text>
</comment>
<dbReference type="PANTHER" id="PTHR24056">
    <property type="entry name" value="CELL DIVISION PROTEIN KINASE"/>
    <property type="match status" value="1"/>
</dbReference>
<dbReference type="AlphaFoldDB" id="A0A0J9XEP1"/>
<evidence type="ECO:0000256" key="9">
    <source>
        <dbReference type="ARBA" id="ARBA00047811"/>
    </source>
</evidence>
<dbReference type="GO" id="GO:0000082">
    <property type="term" value="P:G1/S transition of mitotic cell cycle"/>
    <property type="evidence" value="ECO:0007669"/>
    <property type="project" value="TreeGrafter"/>
</dbReference>
<evidence type="ECO:0000256" key="8">
    <source>
        <dbReference type="ARBA" id="ARBA00039266"/>
    </source>
</evidence>
<organism evidence="14 15">
    <name type="scientific">Geotrichum candidum</name>
    <name type="common">Oospora lactis</name>
    <name type="synonym">Dipodascus geotrichum</name>
    <dbReference type="NCBI Taxonomy" id="1173061"/>
    <lineage>
        <taxon>Eukaryota</taxon>
        <taxon>Fungi</taxon>
        <taxon>Dikarya</taxon>
        <taxon>Ascomycota</taxon>
        <taxon>Saccharomycotina</taxon>
        <taxon>Dipodascomycetes</taxon>
        <taxon>Dipodascales</taxon>
        <taxon>Dipodascaceae</taxon>
        <taxon>Geotrichum</taxon>
    </lineage>
</organism>
<evidence type="ECO:0000259" key="13">
    <source>
        <dbReference type="PROSITE" id="PS50011"/>
    </source>
</evidence>
<dbReference type="InterPro" id="IPR050108">
    <property type="entry name" value="CDK"/>
</dbReference>
<comment type="catalytic activity">
    <reaction evidence="9">
        <text>L-threonyl-[protein] + ATP = O-phospho-L-threonyl-[protein] + ADP + H(+)</text>
        <dbReference type="Rhea" id="RHEA:46608"/>
        <dbReference type="Rhea" id="RHEA-COMP:11060"/>
        <dbReference type="Rhea" id="RHEA-COMP:11605"/>
        <dbReference type="ChEBI" id="CHEBI:15378"/>
        <dbReference type="ChEBI" id="CHEBI:30013"/>
        <dbReference type="ChEBI" id="CHEBI:30616"/>
        <dbReference type="ChEBI" id="CHEBI:61977"/>
        <dbReference type="ChEBI" id="CHEBI:456216"/>
        <dbReference type="EC" id="2.7.11.22"/>
    </reaction>
</comment>
<dbReference type="InterPro" id="IPR008271">
    <property type="entry name" value="Ser/Thr_kinase_AS"/>
</dbReference>
<dbReference type="GO" id="GO:0010389">
    <property type="term" value="P:regulation of G2/M transition of mitotic cell cycle"/>
    <property type="evidence" value="ECO:0007669"/>
    <property type="project" value="TreeGrafter"/>
</dbReference>
<keyword evidence="15" id="KW-1185">Reference proteome</keyword>
<dbReference type="PROSITE" id="PS00108">
    <property type="entry name" value="PROTEIN_KINASE_ST"/>
    <property type="match status" value="1"/>
</dbReference>
<dbReference type="GO" id="GO:0005737">
    <property type="term" value="C:cytoplasm"/>
    <property type="evidence" value="ECO:0007669"/>
    <property type="project" value="TreeGrafter"/>
</dbReference>
<dbReference type="PROSITE" id="PS50011">
    <property type="entry name" value="PROTEIN_KINASE_DOM"/>
    <property type="match status" value="1"/>
</dbReference>
<dbReference type="CDD" id="cd07835">
    <property type="entry name" value="STKc_CDK1_CdkB_like"/>
    <property type="match status" value="1"/>
</dbReference>
<dbReference type="GO" id="GO:0010468">
    <property type="term" value="P:regulation of gene expression"/>
    <property type="evidence" value="ECO:0007669"/>
    <property type="project" value="TreeGrafter"/>
</dbReference>
<dbReference type="GO" id="GO:0004693">
    <property type="term" value="F:cyclin-dependent protein serine/threonine kinase activity"/>
    <property type="evidence" value="ECO:0007669"/>
    <property type="project" value="UniProtKB-EC"/>
</dbReference>
<keyword evidence="4" id="KW-0808">Transferase</keyword>
<accession>A0A0J9XEP1</accession>
<dbReference type="FunFam" id="3.30.200.20:FF:000375">
    <property type="entry name" value="Cell division related protein kinase 2"/>
    <property type="match status" value="1"/>
</dbReference>
<evidence type="ECO:0000256" key="1">
    <source>
        <dbReference type="ARBA" id="ARBA00006485"/>
    </source>
</evidence>
<evidence type="ECO:0000313" key="14">
    <source>
        <dbReference type="EMBL" id="CDO56001.1"/>
    </source>
</evidence>
<dbReference type="PANTHER" id="PTHR24056:SF254">
    <property type="entry name" value="CYCLIN-DEPENDENT KINASE 2"/>
    <property type="match status" value="1"/>
</dbReference>
<gene>
    <name evidence="14" type="ORF">BN980_GECA13s01429g</name>
</gene>
<comment type="catalytic activity">
    <reaction evidence="10">
        <text>L-seryl-[protein] + ATP = O-phospho-L-seryl-[protein] + ADP + H(+)</text>
        <dbReference type="Rhea" id="RHEA:17989"/>
        <dbReference type="Rhea" id="RHEA-COMP:9863"/>
        <dbReference type="Rhea" id="RHEA-COMP:11604"/>
        <dbReference type="ChEBI" id="CHEBI:15378"/>
        <dbReference type="ChEBI" id="CHEBI:29999"/>
        <dbReference type="ChEBI" id="CHEBI:30616"/>
        <dbReference type="ChEBI" id="CHEBI:83421"/>
        <dbReference type="ChEBI" id="CHEBI:456216"/>
        <dbReference type="EC" id="2.7.11.22"/>
    </reaction>
</comment>
<dbReference type="GO" id="GO:0005634">
    <property type="term" value="C:nucleus"/>
    <property type="evidence" value="ECO:0007669"/>
    <property type="project" value="TreeGrafter"/>
</dbReference>
<dbReference type="GO" id="GO:0007165">
    <property type="term" value="P:signal transduction"/>
    <property type="evidence" value="ECO:0007669"/>
    <property type="project" value="TreeGrafter"/>
</dbReference>
<dbReference type="EMBL" id="CCBN010000013">
    <property type="protein sequence ID" value="CDO56001.1"/>
    <property type="molecule type" value="Genomic_DNA"/>
</dbReference>
<evidence type="ECO:0000256" key="2">
    <source>
        <dbReference type="ARBA" id="ARBA00012425"/>
    </source>
</evidence>
<evidence type="ECO:0000256" key="6">
    <source>
        <dbReference type="ARBA" id="ARBA00022777"/>
    </source>
</evidence>
<dbReference type="Proteomes" id="UP000242525">
    <property type="component" value="Unassembled WGS sequence"/>
</dbReference>
<evidence type="ECO:0000256" key="11">
    <source>
        <dbReference type="PROSITE-ProRule" id="PRU10141"/>
    </source>
</evidence>
<dbReference type="Gene3D" id="1.10.510.10">
    <property type="entry name" value="Transferase(Phosphotransferase) domain 1"/>
    <property type="match status" value="1"/>
</dbReference>
<dbReference type="InterPro" id="IPR017441">
    <property type="entry name" value="Protein_kinase_ATP_BS"/>
</dbReference>
<dbReference type="SUPFAM" id="SSF56112">
    <property type="entry name" value="Protein kinase-like (PK-like)"/>
    <property type="match status" value="1"/>
</dbReference>
<dbReference type="InterPro" id="IPR011009">
    <property type="entry name" value="Kinase-like_dom_sf"/>
</dbReference>
<keyword evidence="6 14" id="KW-0418">Kinase</keyword>
<sequence length="306" mass="34968">MSELSDYYTRLEKIGEGTYGVVYKACDVKNGNRVVALKKIRLESEDEGIPSTAIREISLLKEMKHENILSLLNIVHTESQKLFLVCEYLDMDLKYYIDSIPLGFGLGNEIVRKFMVQLLRGIRFCHGQRILHRDLKPQNLLIDKEGNLKIADFGLARAFGLPMRLYTHEVVTLWYRAPEILLGSRQYSLGIDIWAIGCIFAEMITRKALFQGDSEIDEIFKIFRVLGTPDEKVWPGVTGMANYKLTFPQWPPYVLGACVPGIEKEGESLLESLLRYDPQSRISAKRALCHRYFAKTASNTGQHQSR</sequence>
<dbReference type="GO" id="GO:0030332">
    <property type="term" value="F:cyclin binding"/>
    <property type="evidence" value="ECO:0007669"/>
    <property type="project" value="TreeGrafter"/>
</dbReference>
<evidence type="ECO:0000313" key="15">
    <source>
        <dbReference type="Proteomes" id="UP000242525"/>
    </source>
</evidence>
<keyword evidence="3 12" id="KW-0723">Serine/threonine-protein kinase</keyword>
<keyword evidence="5 11" id="KW-0547">Nucleotide-binding</keyword>
<dbReference type="GO" id="GO:0000307">
    <property type="term" value="C:cyclin-dependent protein kinase holoenzyme complex"/>
    <property type="evidence" value="ECO:0007669"/>
    <property type="project" value="TreeGrafter"/>
</dbReference>
<dbReference type="PROSITE" id="PS00107">
    <property type="entry name" value="PROTEIN_KINASE_ATP"/>
    <property type="match status" value="1"/>
</dbReference>
<dbReference type="STRING" id="1173061.A0A0J9XEP1"/>
<feature type="domain" description="Protein kinase" evidence="13">
    <location>
        <begin position="8"/>
        <end position="293"/>
    </location>
</feature>
<dbReference type="Pfam" id="PF00069">
    <property type="entry name" value="Pkinase"/>
    <property type="match status" value="1"/>
</dbReference>
<dbReference type="GO" id="GO:0005524">
    <property type="term" value="F:ATP binding"/>
    <property type="evidence" value="ECO:0007669"/>
    <property type="project" value="UniProtKB-UniRule"/>
</dbReference>